<evidence type="ECO:0000256" key="2">
    <source>
        <dbReference type="ARBA" id="ARBA00022741"/>
    </source>
</evidence>
<keyword evidence="5" id="KW-1185">Reference proteome</keyword>
<dbReference type="GO" id="GO:0140662">
    <property type="term" value="F:ATP-dependent protein folding chaperone"/>
    <property type="evidence" value="ECO:0007669"/>
    <property type="project" value="InterPro"/>
</dbReference>
<organism evidence="4 5">
    <name type="scientific">Colocasia esculenta</name>
    <name type="common">Wild taro</name>
    <name type="synonym">Arum esculentum</name>
    <dbReference type="NCBI Taxonomy" id="4460"/>
    <lineage>
        <taxon>Eukaryota</taxon>
        <taxon>Viridiplantae</taxon>
        <taxon>Streptophyta</taxon>
        <taxon>Embryophyta</taxon>
        <taxon>Tracheophyta</taxon>
        <taxon>Spermatophyta</taxon>
        <taxon>Magnoliopsida</taxon>
        <taxon>Liliopsida</taxon>
        <taxon>Araceae</taxon>
        <taxon>Aroideae</taxon>
        <taxon>Colocasieae</taxon>
        <taxon>Colocasia</taxon>
    </lineage>
</organism>
<keyword evidence="3" id="KW-0067">ATP-binding</keyword>
<protein>
    <submittedName>
        <fullName evidence="4">Uncharacterized protein</fullName>
    </submittedName>
</protein>
<dbReference type="Gene3D" id="3.30.420.40">
    <property type="match status" value="1"/>
</dbReference>
<accession>A0A843VUM5</accession>
<dbReference type="OrthoDB" id="2978977at2759"/>
<name>A0A843VUM5_COLES</name>
<dbReference type="AlphaFoldDB" id="A0A843VUM5"/>
<dbReference type="Proteomes" id="UP000652761">
    <property type="component" value="Unassembled WGS sequence"/>
</dbReference>
<gene>
    <name evidence="4" type="ORF">Taro_032348</name>
</gene>
<dbReference type="PRINTS" id="PR00301">
    <property type="entry name" value="HEATSHOCK70"/>
</dbReference>
<dbReference type="InterPro" id="IPR013126">
    <property type="entry name" value="Hsp_70_fam"/>
</dbReference>
<sequence>MASVKSGGKAVGIDLGTTYSCVGAWKNDLVEIIPNNQGNRTTPSYSREQHDDDAGFEKTVLLPLNAGVICGVEVEEEEIHAEGAGIDEQRQHVARIRPHPIEADYGARWLLRLQD</sequence>
<dbReference type="EMBL" id="NMUH01002381">
    <property type="protein sequence ID" value="MQL99625.1"/>
    <property type="molecule type" value="Genomic_DNA"/>
</dbReference>
<dbReference type="PANTHER" id="PTHR19375">
    <property type="entry name" value="HEAT SHOCK PROTEIN 70KDA"/>
    <property type="match status" value="1"/>
</dbReference>
<dbReference type="InterPro" id="IPR018181">
    <property type="entry name" value="Heat_shock_70_CS"/>
</dbReference>
<dbReference type="GO" id="GO:0005524">
    <property type="term" value="F:ATP binding"/>
    <property type="evidence" value="ECO:0007669"/>
    <property type="project" value="UniProtKB-KW"/>
</dbReference>
<reference evidence="4" key="1">
    <citation type="submission" date="2017-07" db="EMBL/GenBank/DDBJ databases">
        <title>Taro Niue Genome Assembly and Annotation.</title>
        <authorList>
            <person name="Atibalentja N."/>
            <person name="Keating K."/>
            <person name="Fields C.J."/>
        </authorList>
    </citation>
    <scope>NUCLEOTIDE SEQUENCE</scope>
    <source>
        <strain evidence="4">Niue_2</strain>
        <tissue evidence="4">Leaf</tissue>
    </source>
</reference>
<dbReference type="FunFam" id="3.30.420.40:FF:000028">
    <property type="entry name" value="heat shock 70 kDa protein-like"/>
    <property type="match status" value="1"/>
</dbReference>
<evidence type="ECO:0000256" key="3">
    <source>
        <dbReference type="ARBA" id="ARBA00022840"/>
    </source>
</evidence>
<dbReference type="Pfam" id="PF00012">
    <property type="entry name" value="HSP70"/>
    <property type="match status" value="1"/>
</dbReference>
<keyword evidence="2" id="KW-0547">Nucleotide-binding</keyword>
<comment type="similarity">
    <text evidence="1">Belongs to the heat shock protein 70 family.</text>
</comment>
<evidence type="ECO:0000256" key="1">
    <source>
        <dbReference type="ARBA" id="ARBA00007381"/>
    </source>
</evidence>
<comment type="caution">
    <text evidence="4">The sequence shown here is derived from an EMBL/GenBank/DDBJ whole genome shotgun (WGS) entry which is preliminary data.</text>
</comment>
<dbReference type="InterPro" id="IPR043129">
    <property type="entry name" value="ATPase_NBD"/>
</dbReference>
<dbReference type="SUPFAM" id="SSF53067">
    <property type="entry name" value="Actin-like ATPase domain"/>
    <property type="match status" value="1"/>
</dbReference>
<dbReference type="PROSITE" id="PS00297">
    <property type="entry name" value="HSP70_1"/>
    <property type="match status" value="1"/>
</dbReference>
<evidence type="ECO:0000313" key="4">
    <source>
        <dbReference type="EMBL" id="MQL99625.1"/>
    </source>
</evidence>
<evidence type="ECO:0000313" key="5">
    <source>
        <dbReference type="Proteomes" id="UP000652761"/>
    </source>
</evidence>
<proteinExistence type="inferred from homology"/>